<keyword evidence="1 5" id="KW-0245">EGF-like domain</keyword>
<evidence type="ECO:0000256" key="2">
    <source>
        <dbReference type="ARBA" id="ARBA00022729"/>
    </source>
</evidence>
<keyword evidence="10" id="KW-1185">Reference proteome</keyword>
<dbReference type="SUPFAM" id="SSF57196">
    <property type="entry name" value="EGF/Laminin"/>
    <property type="match status" value="2"/>
</dbReference>
<feature type="domain" description="EGF-like" evidence="8">
    <location>
        <begin position="105"/>
        <end position="142"/>
    </location>
</feature>
<comment type="caution">
    <text evidence="5">Lacks conserved residue(s) required for the propagation of feature annotation.</text>
</comment>
<keyword evidence="2 7" id="KW-0732">Signal</keyword>
<keyword evidence="6" id="KW-1133">Transmembrane helix</keyword>
<dbReference type="Pfam" id="PF07645">
    <property type="entry name" value="EGF_CA"/>
    <property type="match status" value="2"/>
</dbReference>
<dbReference type="PROSITE" id="PS00010">
    <property type="entry name" value="ASX_HYDROXYL"/>
    <property type="match status" value="2"/>
</dbReference>
<dbReference type="GO" id="GO:0005509">
    <property type="term" value="F:calcium ion binding"/>
    <property type="evidence" value="ECO:0007669"/>
    <property type="project" value="InterPro"/>
</dbReference>
<sequence>MRLFYYFAYLLVVSAFVYIPGACTDVSVNLPPSDNSIHPLNEENTSLDLINAASVQGDINECYTSRPCPANALCINKPGTFECKCESGYKPIRSSLDLKLSRCEDIDECSEFPCKSPATRCVNSPGSFDCVCREGFYATSGTFGSSYMPAFNACYEIETQWRQATIALGVILSIGIIWISCYIMKHKSSS</sequence>
<evidence type="ECO:0000256" key="5">
    <source>
        <dbReference type="PROSITE-ProRule" id="PRU00076"/>
    </source>
</evidence>
<organism evidence="9 10">
    <name type="scientific">Larinioides sclopetarius</name>
    <dbReference type="NCBI Taxonomy" id="280406"/>
    <lineage>
        <taxon>Eukaryota</taxon>
        <taxon>Metazoa</taxon>
        <taxon>Ecdysozoa</taxon>
        <taxon>Arthropoda</taxon>
        <taxon>Chelicerata</taxon>
        <taxon>Arachnida</taxon>
        <taxon>Araneae</taxon>
        <taxon>Araneomorphae</taxon>
        <taxon>Entelegynae</taxon>
        <taxon>Araneoidea</taxon>
        <taxon>Araneidae</taxon>
        <taxon>Larinioides</taxon>
    </lineage>
</organism>
<feature type="signal peptide" evidence="7">
    <location>
        <begin position="1"/>
        <end position="24"/>
    </location>
</feature>
<evidence type="ECO:0000256" key="4">
    <source>
        <dbReference type="ARBA" id="ARBA00023157"/>
    </source>
</evidence>
<dbReference type="AlphaFoldDB" id="A0AAV2BTH2"/>
<protein>
    <recommendedName>
        <fullName evidence="8">EGF-like domain-containing protein</fullName>
    </recommendedName>
</protein>
<gene>
    <name evidence="9" type="ORF">LARSCL_LOCUS21215</name>
</gene>
<comment type="caution">
    <text evidence="9">The sequence shown here is derived from an EMBL/GenBank/DDBJ whole genome shotgun (WGS) entry which is preliminary data.</text>
</comment>
<dbReference type="InterPro" id="IPR000152">
    <property type="entry name" value="EGF-type_Asp/Asn_hydroxyl_site"/>
</dbReference>
<evidence type="ECO:0000313" key="10">
    <source>
        <dbReference type="Proteomes" id="UP001497382"/>
    </source>
</evidence>
<evidence type="ECO:0000256" key="6">
    <source>
        <dbReference type="SAM" id="Phobius"/>
    </source>
</evidence>
<evidence type="ECO:0000256" key="1">
    <source>
        <dbReference type="ARBA" id="ARBA00022536"/>
    </source>
</evidence>
<dbReference type="InterPro" id="IPR049883">
    <property type="entry name" value="NOTCH1_EGF-like"/>
</dbReference>
<keyword evidence="4" id="KW-1015">Disulfide bond</keyword>
<reference evidence="9 10" key="1">
    <citation type="submission" date="2024-04" db="EMBL/GenBank/DDBJ databases">
        <authorList>
            <person name="Rising A."/>
            <person name="Reimegard J."/>
            <person name="Sonavane S."/>
            <person name="Akerstrom W."/>
            <person name="Nylinder S."/>
            <person name="Hedman E."/>
            <person name="Kallberg Y."/>
        </authorList>
    </citation>
    <scope>NUCLEOTIDE SEQUENCE [LARGE SCALE GENOMIC DNA]</scope>
</reference>
<evidence type="ECO:0000256" key="7">
    <source>
        <dbReference type="SAM" id="SignalP"/>
    </source>
</evidence>
<keyword evidence="6" id="KW-0812">Transmembrane</keyword>
<dbReference type="PANTHER" id="PTHR24034:SF209">
    <property type="entry name" value="EGF-LIKE DOMAIN-CONTAINING PROTEIN"/>
    <property type="match status" value="1"/>
</dbReference>
<feature type="chain" id="PRO_5044495922" description="EGF-like domain-containing protein" evidence="7">
    <location>
        <begin position="25"/>
        <end position="190"/>
    </location>
</feature>
<dbReference type="PROSITE" id="PS01187">
    <property type="entry name" value="EGF_CA"/>
    <property type="match status" value="1"/>
</dbReference>
<dbReference type="PANTHER" id="PTHR24034">
    <property type="entry name" value="EGF-LIKE DOMAIN-CONTAINING PROTEIN"/>
    <property type="match status" value="1"/>
</dbReference>
<dbReference type="Proteomes" id="UP001497382">
    <property type="component" value="Unassembled WGS sequence"/>
</dbReference>
<dbReference type="SMART" id="SM00179">
    <property type="entry name" value="EGF_CA"/>
    <property type="match status" value="2"/>
</dbReference>
<dbReference type="InterPro" id="IPR050751">
    <property type="entry name" value="ECM_structural_protein"/>
</dbReference>
<dbReference type="Gene3D" id="2.10.25.10">
    <property type="entry name" value="Laminin"/>
    <property type="match status" value="2"/>
</dbReference>
<dbReference type="InterPro" id="IPR000742">
    <property type="entry name" value="EGF"/>
</dbReference>
<dbReference type="InterPro" id="IPR018097">
    <property type="entry name" value="EGF_Ca-bd_CS"/>
</dbReference>
<dbReference type="EMBL" id="CAXIEN010000489">
    <property type="protein sequence ID" value="CAL1299210.1"/>
    <property type="molecule type" value="Genomic_DNA"/>
</dbReference>
<accession>A0AAV2BTH2</accession>
<evidence type="ECO:0000256" key="3">
    <source>
        <dbReference type="ARBA" id="ARBA00022737"/>
    </source>
</evidence>
<dbReference type="PROSITE" id="PS50026">
    <property type="entry name" value="EGF_3"/>
    <property type="match status" value="2"/>
</dbReference>
<keyword evidence="3" id="KW-0677">Repeat</keyword>
<dbReference type="InterPro" id="IPR001881">
    <property type="entry name" value="EGF-like_Ca-bd_dom"/>
</dbReference>
<name>A0AAV2BTH2_9ARAC</name>
<proteinExistence type="predicted"/>
<keyword evidence="6" id="KW-0472">Membrane</keyword>
<dbReference type="FunFam" id="2.10.25.10:FF:000038">
    <property type="entry name" value="Fibrillin 2"/>
    <property type="match status" value="2"/>
</dbReference>
<dbReference type="SMART" id="SM00181">
    <property type="entry name" value="EGF"/>
    <property type="match status" value="2"/>
</dbReference>
<feature type="transmembrane region" description="Helical" evidence="6">
    <location>
        <begin position="164"/>
        <end position="184"/>
    </location>
</feature>
<dbReference type="CDD" id="cd00054">
    <property type="entry name" value="EGF_CA"/>
    <property type="match status" value="2"/>
</dbReference>
<feature type="domain" description="EGF-like" evidence="8">
    <location>
        <begin position="58"/>
        <end position="95"/>
    </location>
</feature>
<evidence type="ECO:0000259" key="8">
    <source>
        <dbReference type="PROSITE" id="PS50026"/>
    </source>
</evidence>
<evidence type="ECO:0000313" key="9">
    <source>
        <dbReference type="EMBL" id="CAL1299210.1"/>
    </source>
</evidence>